<dbReference type="InterPro" id="IPR000182">
    <property type="entry name" value="GNAT_dom"/>
</dbReference>
<dbReference type="Pfam" id="PF13302">
    <property type="entry name" value="Acetyltransf_3"/>
    <property type="match status" value="1"/>
</dbReference>
<dbReference type="RefSeq" id="WP_380691856.1">
    <property type="nucleotide sequence ID" value="NZ_JBHRSS010000010.1"/>
</dbReference>
<evidence type="ECO:0000259" key="1">
    <source>
        <dbReference type="PROSITE" id="PS51186"/>
    </source>
</evidence>
<organism evidence="2 3">
    <name type="scientific">Salinisphaera aquimarina</name>
    <dbReference type="NCBI Taxonomy" id="2094031"/>
    <lineage>
        <taxon>Bacteria</taxon>
        <taxon>Pseudomonadati</taxon>
        <taxon>Pseudomonadota</taxon>
        <taxon>Gammaproteobacteria</taxon>
        <taxon>Salinisphaerales</taxon>
        <taxon>Salinisphaeraceae</taxon>
        <taxon>Salinisphaera</taxon>
    </lineage>
</organism>
<dbReference type="EMBL" id="JBHRSS010000010">
    <property type="protein sequence ID" value="MFC3106241.1"/>
    <property type="molecule type" value="Genomic_DNA"/>
</dbReference>
<dbReference type="EC" id="2.3.-.-" evidence="2"/>
<dbReference type="Proteomes" id="UP001595462">
    <property type="component" value="Unassembled WGS sequence"/>
</dbReference>
<comment type="caution">
    <text evidence="2">The sequence shown here is derived from an EMBL/GenBank/DDBJ whole genome shotgun (WGS) entry which is preliminary data.</text>
</comment>
<accession>A0ABV7EWE6</accession>
<evidence type="ECO:0000313" key="2">
    <source>
        <dbReference type="EMBL" id="MFC3106241.1"/>
    </source>
</evidence>
<dbReference type="InterPro" id="IPR051531">
    <property type="entry name" value="N-acetyltransferase"/>
</dbReference>
<gene>
    <name evidence="2" type="ORF">ACFOSU_20395</name>
</gene>
<protein>
    <submittedName>
        <fullName evidence="2">GNAT family N-acetyltransferase</fullName>
        <ecNumber evidence="2">2.3.-.-</ecNumber>
    </submittedName>
</protein>
<dbReference type="InterPro" id="IPR016181">
    <property type="entry name" value="Acyl_CoA_acyltransferase"/>
</dbReference>
<evidence type="ECO:0000313" key="3">
    <source>
        <dbReference type="Proteomes" id="UP001595462"/>
    </source>
</evidence>
<dbReference type="CDD" id="cd04301">
    <property type="entry name" value="NAT_SF"/>
    <property type="match status" value="1"/>
</dbReference>
<feature type="domain" description="N-acetyltransferase" evidence="1">
    <location>
        <begin position="10"/>
        <end position="176"/>
    </location>
</feature>
<dbReference type="SUPFAM" id="SSF55729">
    <property type="entry name" value="Acyl-CoA N-acyltransferases (Nat)"/>
    <property type="match status" value="1"/>
</dbReference>
<sequence>MPTTCRTERLTLRPLVAADAPAVFAFAGDREVTRLMDWEMHVDLADSEAFIEDVTAGWDDGDDYCWGIELYDEARIIGTIACQFDEHGMQMGYVVAKDHWRRGFATEAARAVLDAARDIDDVYRFSATCDVENTASVRVLEKIGMRCEGVLARWSERPNIDDSRIPRDVYMYAWTR</sequence>
<proteinExistence type="predicted"/>
<dbReference type="PANTHER" id="PTHR43792">
    <property type="entry name" value="GNAT FAMILY, PUTATIVE (AFU_ORTHOLOGUE AFUA_3G00765)-RELATED-RELATED"/>
    <property type="match status" value="1"/>
</dbReference>
<name>A0ABV7EWE6_9GAMM</name>
<dbReference type="PANTHER" id="PTHR43792:SF1">
    <property type="entry name" value="N-ACETYLTRANSFERASE DOMAIN-CONTAINING PROTEIN"/>
    <property type="match status" value="1"/>
</dbReference>
<dbReference type="Gene3D" id="3.40.630.30">
    <property type="match status" value="1"/>
</dbReference>
<dbReference type="PROSITE" id="PS51186">
    <property type="entry name" value="GNAT"/>
    <property type="match status" value="1"/>
</dbReference>
<keyword evidence="2" id="KW-0808">Transferase</keyword>
<reference evidence="3" key="1">
    <citation type="journal article" date="2019" name="Int. J. Syst. Evol. Microbiol.">
        <title>The Global Catalogue of Microorganisms (GCM) 10K type strain sequencing project: providing services to taxonomists for standard genome sequencing and annotation.</title>
        <authorList>
            <consortium name="The Broad Institute Genomics Platform"/>
            <consortium name="The Broad Institute Genome Sequencing Center for Infectious Disease"/>
            <person name="Wu L."/>
            <person name="Ma J."/>
        </authorList>
    </citation>
    <scope>NUCLEOTIDE SEQUENCE [LARGE SCALE GENOMIC DNA]</scope>
    <source>
        <strain evidence="3">KCTC 52640</strain>
    </source>
</reference>
<keyword evidence="3" id="KW-1185">Reference proteome</keyword>
<dbReference type="GO" id="GO:0016746">
    <property type="term" value="F:acyltransferase activity"/>
    <property type="evidence" value="ECO:0007669"/>
    <property type="project" value="UniProtKB-KW"/>
</dbReference>
<keyword evidence="2" id="KW-0012">Acyltransferase</keyword>